<dbReference type="Proteomes" id="UP001153714">
    <property type="component" value="Chromosome 1"/>
</dbReference>
<dbReference type="SMART" id="SM00239">
    <property type="entry name" value="C2"/>
    <property type="match status" value="1"/>
</dbReference>
<reference evidence="12" key="2">
    <citation type="submission" date="2022-10" db="EMBL/GenBank/DDBJ databases">
        <authorList>
            <consortium name="ENA_rothamsted_submissions"/>
            <consortium name="culmorum"/>
            <person name="King R."/>
        </authorList>
    </citation>
    <scope>NUCLEOTIDE SEQUENCE</scope>
</reference>
<protein>
    <recommendedName>
        <fullName evidence="14">Toll-interacting protein</fullName>
    </recommendedName>
</protein>
<dbReference type="GO" id="GO:0045087">
    <property type="term" value="P:innate immune response"/>
    <property type="evidence" value="ECO:0007669"/>
    <property type="project" value="UniProtKB-KW"/>
</dbReference>
<dbReference type="PANTHER" id="PTHR16461">
    <property type="entry name" value="TOLL-INTERACTING PROTEIN"/>
    <property type="match status" value="1"/>
</dbReference>
<dbReference type="AlphaFoldDB" id="A0A9N9QPR9"/>
<accession>A0A9N9QPR9</accession>
<dbReference type="Gene3D" id="2.60.40.150">
    <property type="entry name" value="C2 domain"/>
    <property type="match status" value="1"/>
</dbReference>
<evidence type="ECO:0000256" key="9">
    <source>
        <dbReference type="SAM" id="MobiDB-lite"/>
    </source>
</evidence>
<dbReference type="GO" id="GO:0031624">
    <property type="term" value="F:ubiquitin conjugating enzyme binding"/>
    <property type="evidence" value="ECO:0007669"/>
    <property type="project" value="TreeGrafter"/>
</dbReference>
<feature type="region of interest" description="Disordered" evidence="9">
    <location>
        <begin position="247"/>
        <end position="269"/>
    </location>
</feature>
<name>A0A9N9QPR9_9NEOP</name>
<feature type="compositionally biased region" description="Pro residues" evidence="9">
    <location>
        <begin position="250"/>
        <end position="263"/>
    </location>
</feature>
<dbReference type="PROSITE" id="PS51140">
    <property type="entry name" value="CUE"/>
    <property type="match status" value="1"/>
</dbReference>
<dbReference type="InterPro" id="IPR009060">
    <property type="entry name" value="UBA-like_sf"/>
</dbReference>
<comment type="similarity">
    <text evidence="2">Belongs to the tollip family.</text>
</comment>
<organism evidence="12 13">
    <name type="scientific">Diatraea saccharalis</name>
    <name type="common">sugarcane borer</name>
    <dbReference type="NCBI Taxonomy" id="40085"/>
    <lineage>
        <taxon>Eukaryota</taxon>
        <taxon>Metazoa</taxon>
        <taxon>Ecdysozoa</taxon>
        <taxon>Arthropoda</taxon>
        <taxon>Hexapoda</taxon>
        <taxon>Insecta</taxon>
        <taxon>Pterygota</taxon>
        <taxon>Neoptera</taxon>
        <taxon>Endopterygota</taxon>
        <taxon>Lepidoptera</taxon>
        <taxon>Glossata</taxon>
        <taxon>Ditrysia</taxon>
        <taxon>Pyraloidea</taxon>
        <taxon>Crambidae</taxon>
        <taxon>Crambinae</taxon>
        <taxon>Diatraea</taxon>
    </lineage>
</organism>
<keyword evidence="13" id="KW-1185">Reference proteome</keyword>
<reference evidence="12" key="1">
    <citation type="submission" date="2021-12" db="EMBL/GenBank/DDBJ databases">
        <authorList>
            <person name="King R."/>
        </authorList>
    </citation>
    <scope>NUCLEOTIDE SEQUENCE</scope>
</reference>
<dbReference type="SUPFAM" id="SSF49562">
    <property type="entry name" value="C2 domain (Calcium/lipid-binding domain, CaLB)"/>
    <property type="match status" value="1"/>
</dbReference>
<evidence type="ECO:0000259" key="10">
    <source>
        <dbReference type="PROSITE" id="PS50004"/>
    </source>
</evidence>
<dbReference type="Pfam" id="PF02845">
    <property type="entry name" value="CUE"/>
    <property type="match status" value="1"/>
</dbReference>
<proteinExistence type="inferred from homology"/>
<evidence type="ECO:0000256" key="3">
    <source>
        <dbReference type="ARBA" id="ARBA00022490"/>
    </source>
</evidence>
<evidence type="ECO:0000256" key="2">
    <source>
        <dbReference type="ARBA" id="ARBA00009278"/>
    </source>
</evidence>
<dbReference type="InterPro" id="IPR037301">
    <property type="entry name" value="Tollip_C2"/>
</dbReference>
<dbReference type="InterPro" id="IPR000008">
    <property type="entry name" value="C2_dom"/>
</dbReference>
<feature type="domain" description="C2" evidence="10">
    <location>
        <begin position="46"/>
        <end position="163"/>
    </location>
</feature>
<keyword evidence="5" id="KW-0677">Repeat</keyword>
<evidence type="ECO:0000256" key="7">
    <source>
        <dbReference type="ARBA" id="ARBA00023006"/>
    </source>
</evidence>
<keyword evidence="8" id="KW-0395">Inflammatory response</keyword>
<evidence type="ECO:0008006" key="14">
    <source>
        <dbReference type="Google" id="ProtNLM"/>
    </source>
</evidence>
<evidence type="ECO:0000313" key="13">
    <source>
        <dbReference type="Proteomes" id="UP001153714"/>
    </source>
</evidence>
<gene>
    <name evidence="12" type="ORF">DIATSA_LOCUS737</name>
</gene>
<dbReference type="GO" id="GO:0006511">
    <property type="term" value="P:ubiquitin-dependent protein catabolic process"/>
    <property type="evidence" value="ECO:0007669"/>
    <property type="project" value="TreeGrafter"/>
</dbReference>
<keyword evidence="4" id="KW-0399">Innate immunity</keyword>
<dbReference type="InterPro" id="IPR003892">
    <property type="entry name" value="CUE"/>
</dbReference>
<evidence type="ECO:0000256" key="8">
    <source>
        <dbReference type="ARBA" id="ARBA00023198"/>
    </source>
</evidence>
<dbReference type="PROSITE" id="PS50004">
    <property type="entry name" value="C2"/>
    <property type="match status" value="1"/>
</dbReference>
<dbReference type="InterPro" id="IPR035892">
    <property type="entry name" value="C2_domain_sf"/>
</dbReference>
<dbReference type="PANTHER" id="PTHR16461:SF5">
    <property type="entry name" value="TOLL-INTERACTING PROTEIN"/>
    <property type="match status" value="1"/>
</dbReference>
<feature type="domain" description="CUE" evidence="11">
    <location>
        <begin position="267"/>
        <end position="310"/>
    </location>
</feature>
<dbReference type="OrthoDB" id="9942608at2759"/>
<dbReference type="CDD" id="cd04016">
    <property type="entry name" value="C2_Tollip"/>
    <property type="match status" value="1"/>
</dbReference>
<dbReference type="FunFam" id="1.10.8.10:FF:000036">
    <property type="entry name" value="Toll-interacting protein-like Protein"/>
    <property type="match status" value="1"/>
</dbReference>
<keyword evidence="6" id="KW-0391">Immunity</keyword>
<keyword evidence="7" id="KW-0072">Autophagy</keyword>
<dbReference type="EMBL" id="OU893332">
    <property type="protein sequence ID" value="CAG9782484.1"/>
    <property type="molecule type" value="Genomic_DNA"/>
</dbReference>
<dbReference type="Gene3D" id="1.10.8.10">
    <property type="entry name" value="DNA helicase RuvA subunit, C-terminal domain"/>
    <property type="match status" value="1"/>
</dbReference>
<evidence type="ECO:0000256" key="4">
    <source>
        <dbReference type="ARBA" id="ARBA00022588"/>
    </source>
</evidence>
<dbReference type="Pfam" id="PF00168">
    <property type="entry name" value="C2"/>
    <property type="match status" value="1"/>
</dbReference>
<dbReference type="GO" id="GO:0005737">
    <property type="term" value="C:cytoplasm"/>
    <property type="evidence" value="ECO:0007669"/>
    <property type="project" value="UniProtKB-SubCell"/>
</dbReference>
<evidence type="ECO:0000313" key="12">
    <source>
        <dbReference type="EMBL" id="CAG9782484.1"/>
    </source>
</evidence>
<dbReference type="GO" id="GO:0006914">
    <property type="term" value="P:autophagy"/>
    <property type="evidence" value="ECO:0007669"/>
    <property type="project" value="UniProtKB-KW"/>
</dbReference>
<evidence type="ECO:0000256" key="6">
    <source>
        <dbReference type="ARBA" id="ARBA00022859"/>
    </source>
</evidence>
<dbReference type="FunFam" id="2.60.40.150:FF:000055">
    <property type="entry name" value="Toll-interacting protein-like Protein"/>
    <property type="match status" value="1"/>
</dbReference>
<dbReference type="GO" id="GO:0043130">
    <property type="term" value="F:ubiquitin binding"/>
    <property type="evidence" value="ECO:0007669"/>
    <property type="project" value="InterPro"/>
</dbReference>
<dbReference type="SMART" id="SM00546">
    <property type="entry name" value="CUE"/>
    <property type="match status" value="1"/>
</dbReference>
<dbReference type="SUPFAM" id="SSF46934">
    <property type="entry name" value="UBA-like"/>
    <property type="match status" value="1"/>
</dbReference>
<evidence type="ECO:0000256" key="1">
    <source>
        <dbReference type="ARBA" id="ARBA00004496"/>
    </source>
</evidence>
<sequence length="310" mass="34137">MTSTIPDDRNEERRRRVLLGPLPAGFLRADGTTENVDADYQAALALQQQLSGSAMPPAGPPLTARLSITIVQAKLVKNYGLTRMDPYVRLRVGHCIYETHTDPSGGKTPRWNKVIHCLLPPGVNSVYLEIFDECSFTMDELIAWAHITIPPAVLNGETHEDWYPLNGKQGDGAEGMINLVLSYSKKYRFRPKSNTLAAAIDLVRGLKNKIDQKQVGPAAVSTFPPVLVVPSTGMGYAAMPMYPHVAQPPHHAPAPPQPMPQPQHQPVTPEQLQQIEEMFPSIDKEVIKSVLEANRGNKDATINSLLQMSE</sequence>
<comment type="subcellular location">
    <subcellularLocation>
        <location evidence="1">Cytoplasm</location>
    </subcellularLocation>
</comment>
<dbReference type="CDD" id="cd14363">
    <property type="entry name" value="CUE_TOLIP"/>
    <property type="match status" value="1"/>
</dbReference>
<keyword evidence="3" id="KW-0963">Cytoplasm</keyword>
<evidence type="ECO:0000256" key="5">
    <source>
        <dbReference type="ARBA" id="ARBA00022737"/>
    </source>
</evidence>
<evidence type="ECO:0000259" key="11">
    <source>
        <dbReference type="PROSITE" id="PS51140"/>
    </source>
</evidence>
<dbReference type="InterPro" id="IPR041799">
    <property type="entry name" value="TOLIP_CUE"/>
</dbReference>